<dbReference type="InterPro" id="IPR041698">
    <property type="entry name" value="Methyltransf_25"/>
</dbReference>
<protein>
    <submittedName>
        <fullName evidence="3">Class I SAM-dependent methyltransferase</fullName>
    </submittedName>
</protein>
<name>A0ABT1Q3X1_9ACTN</name>
<keyword evidence="4" id="KW-1185">Reference proteome</keyword>
<gene>
    <name evidence="3" type="ORF">NGB36_29495</name>
</gene>
<keyword evidence="3" id="KW-0489">Methyltransferase</keyword>
<evidence type="ECO:0000313" key="4">
    <source>
        <dbReference type="Proteomes" id="UP001057702"/>
    </source>
</evidence>
<accession>A0ABT1Q3X1</accession>
<sequence>MVRVNVSAVNRKCADPNRGAAPTGRGPRLGSRRAGLDVVGIDLTASFIARARALHPGLRFEEMDVRALRFGDASIAGVWSMATLLQVATARALLTRADFEVVDIRLDNERERHGPFHRDLNWVQAWARNCVRRLG</sequence>
<proteinExistence type="predicted"/>
<dbReference type="Pfam" id="PF13649">
    <property type="entry name" value="Methyltransf_25"/>
    <property type="match status" value="1"/>
</dbReference>
<keyword evidence="3" id="KW-0808">Transferase</keyword>
<evidence type="ECO:0000259" key="2">
    <source>
        <dbReference type="Pfam" id="PF13649"/>
    </source>
</evidence>
<evidence type="ECO:0000313" key="3">
    <source>
        <dbReference type="EMBL" id="MCQ4084600.1"/>
    </source>
</evidence>
<feature type="domain" description="Methyltransferase" evidence="2">
    <location>
        <begin position="30"/>
        <end position="92"/>
    </location>
</feature>
<reference evidence="3" key="1">
    <citation type="submission" date="2022-06" db="EMBL/GenBank/DDBJ databases">
        <title>Draft genome sequence of Streptomyces sp. RB6PN25 isolated from peat swamp forest in Thailand.</title>
        <authorList>
            <person name="Duangmal K."/>
            <person name="Klaysubun C."/>
        </authorList>
    </citation>
    <scope>NUCLEOTIDE SEQUENCE</scope>
    <source>
        <strain evidence="3">RB6PN25</strain>
    </source>
</reference>
<dbReference type="RefSeq" id="WP_255923666.1">
    <property type="nucleotide sequence ID" value="NZ_JANFNG010000038.1"/>
</dbReference>
<dbReference type="Gene3D" id="3.40.50.150">
    <property type="entry name" value="Vaccinia Virus protein VP39"/>
    <property type="match status" value="1"/>
</dbReference>
<feature type="region of interest" description="Disordered" evidence="1">
    <location>
        <begin position="1"/>
        <end position="30"/>
    </location>
</feature>
<dbReference type="EMBL" id="JANFNG010000038">
    <property type="protein sequence ID" value="MCQ4084600.1"/>
    <property type="molecule type" value="Genomic_DNA"/>
</dbReference>
<dbReference type="Proteomes" id="UP001057702">
    <property type="component" value="Unassembled WGS sequence"/>
</dbReference>
<dbReference type="GO" id="GO:0008168">
    <property type="term" value="F:methyltransferase activity"/>
    <property type="evidence" value="ECO:0007669"/>
    <property type="project" value="UniProtKB-KW"/>
</dbReference>
<organism evidence="3 4">
    <name type="scientific">Streptomyces humicola</name>
    <dbReference type="NCBI Taxonomy" id="2953240"/>
    <lineage>
        <taxon>Bacteria</taxon>
        <taxon>Bacillati</taxon>
        <taxon>Actinomycetota</taxon>
        <taxon>Actinomycetes</taxon>
        <taxon>Kitasatosporales</taxon>
        <taxon>Streptomycetaceae</taxon>
        <taxon>Streptomyces</taxon>
    </lineage>
</organism>
<dbReference type="SUPFAM" id="SSF53335">
    <property type="entry name" value="S-adenosyl-L-methionine-dependent methyltransferases"/>
    <property type="match status" value="1"/>
</dbReference>
<dbReference type="InterPro" id="IPR029063">
    <property type="entry name" value="SAM-dependent_MTases_sf"/>
</dbReference>
<evidence type="ECO:0000256" key="1">
    <source>
        <dbReference type="SAM" id="MobiDB-lite"/>
    </source>
</evidence>
<dbReference type="GO" id="GO:0032259">
    <property type="term" value="P:methylation"/>
    <property type="evidence" value="ECO:0007669"/>
    <property type="project" value="UniProtKB-KW"/>
</dbReference>
<comment type="caution">
    <text evidence="3">The sequence shown here is derived from an EMBL/GenBank/DDBJ whole genome shotgun (WGS) entry which is preliminary data.</text>
</comment>